<reference evidence="1 2" key="1">
    <citation type="submission" date="2018-01" db="EMBL/GenBank/DDBJ databases">
        <title>Complete genome sequence of G25-42.</title>
        <authorList>
            <person name="Zheng Z."/>
            <person name="Sun M."/>
        </authorList>
    </citation>
    <scope>NUCLEOTIDE SEQUENCE [LARGE SCALE GENOMIC DNA]</scope>
    <source>
        <strain evidence="1 2">G25-42</strain>
    </source>
</reference>
<evidence type="ECO:0008006" key="3">
    <source>
        <dbReference type="Google" id="ProtNLM"/>
    </source>
</evidence>
<gene>
    <name evidence="1" type="ORF">BM74_25825</name>
</gene>
<name>A0A437SF24_BACTU</name>
<comment type="caution">
    <text evidence="1">The sequence shown here is derived from an EMBL/GenBank/DDBJ whole genome shotgun (WGS) entry which is preliminary data.</text>
</comment>
<accession>A0A437SF24</accession>
<protein>
    <recommendedName>
        <fullName evidence="3">PBt10-like protein</fullName>
    </recommendedName>
</protein>
<sequence length="87" mass="10265">MPLKQFKEILEKGAISIGQSDTLGKSLRQFDEIQYENETYLIIWHPIYNEFVGSHESGNWISHTDLHKAVWIKNLKEAFVTKNKKRF</sequence>
<dbReference type="RefSeq" id="WP_127814343.1">
    <property type="nucleotide sequence ID" value="NZ_LDER01000315.1"/>
</dbReference>
<evidence type="ECO:0000313" key="2">
    <source>
        <dbReference type="Proteomes" id="UP000286687"/>
    </source>
</evidence>
<dbReference type="Proteomes" id="UP000286687">
    <property type="component" value="Unassembled WGS sequence"/>
</dbReference>
<organism evidence="1 2">
    <name type="scientific">Bacillus thuringiensis</name>
    <dbReference type="NCBI Taxonomy" id="1428"/>
    <lineage>
        <taxon>Bacteria</taxon>
        <taxon>Bacillati</taxon>
        <taxon>Bacillota</taxon>
        <taxon>Bacilli</taxon>
        <taxon>Bacillales</taxon>
        <taxon>Bacillaceae</taxon>
        <taxon>Bacillus</taxon>
        <taxon>Bacillus cereus group</taxon>
    </lineage>
</organism>
<evidence type="ECO:0000313" key="1">
    <source>
        <dbReference type="EMBL" id="RVU61461.1"/>
    </source>
</evidence>
<dbReference type="EMBL" id="LDER01000315">
    <property type="protein sequence ID" value="RVU61461.1"/>
    <property type="molecule type" value="Genomic_DNA"/>
</dbReference>
<proteinExistence type="predicted"/>
<dbReference type="AlphaFoldDB" id="A0A437SF24"/>